<dbReference type="EMBL" id="CP021121">
    <property type="protein sequence ID" value="ARQ71613.1"/>
    <property type="molecule type" value="Genomic_DNA"/>
</dbReference>
<dbReference type="GO" id="GO:0008408">
    <property type="term" value="F:3'-5' exonuclease activity"/>
    <property type="evidence" value="ECO:0007669"/>
    <property type="project" value="TreeGrafter"/>
</dbReference>
<evidence type="ECO:0000313" key="3">
    <source>
        <dbReference type="Proteomes" id="UP000194218"/>
    </source>
</evidence>
<dbReference type="Proteomes" id="UP000194218">
    <property type="component" value="Chromosome"/>
</dbReference>
<dbReference type="PANTHER" id="PTHR30231">
    <property type="entry name" value="DNA POLYMERASE III SUBUNIT EPSILON"/>
    <property type="match status" value="1"/>
</dbReference>
<feature type="domain" description="Exonuclease" evidence="1">
    <location>
        <begin position="1"/>
        <end position="122"/>
    </location>
</feature>
<dbReference type="CDD" id="cd06127">
    <property type="entry name" value="DEDDh"/>
    <property type="match status" value="1"/>
</dbReference>
<dbReference type="GO" id="GO:0003676">
    <property type="term" value="F:nucleic acid binding"/>
    <property type="evidence" value="ECO:0007669"/>
    <property type="project" value="InterPro"/>
</dbReference>
<dbReference type="SMART" id="SM00479">
    <property type="entry name" value="EXOIII"/>
    <property type="match status" value="1"/>
</dbReference>
<keyword evidence="3" id="KW-1185">Reference proteome</keyword>
<evidence type="ECO:0000259" key="1">
    <source>
        <dbReference type="SMART" id="SM00479"/>
    </source>
</evidence>
<dbReference type="OrthoDB" id="9803913at2"/>
<dbReference type="GO" id="GO:0005829">
    <property type="term" value="C:cytosol"/>
    <property type="evidence" value="ECO:0007669"/>
    <property type="project" value="TreeGrafter"/>
</dbReference>
<protein>
    <recommendedName>
        <fullName evidence="1">Exonuclease domain-containing protein</fullName>
    </recommendedName>
</protein>
<dbReference type="Gene3D" id="3.30.420.10">
    <property type="entry name" value="Ribonuclease H-like superfamily/Ribonuclease H"/>
    <property type="match status" value="1"/>
</dbReference>
<proteinExistence type="predicted"/>
<reference evidence="2 3" key="1">
    <citation type="submission" date="2017-05" db="EMBL/GenBank/DDBJ databases">
        <title>Complete genome sequence of Streptomyces sp. SCSIO 03032 revealed the diverse biosynthetic pathways for its bioactive secondary metabolites.</title>
        <authorList>
            <person name="Ma L."/>
            <person name="Zhu Y."/>
            <person name="Zhang W."/>
            <person name="Zhang G."/>
            <person name="Tian X."/>
            <person name="Zhang S."/>
            <person name="Zhang C."/>
        </authorList>
    </citation>
    <scope>NUCLEOTIDE SEQUENCE [LARGE SCALE GENOMIC DNA]</scope>
    <source>
        <strain evidence="2 3">SCSIO 03032</strain>
    </source>
</reference>
<dbReference type="InterPro" id="IPR012337">
    <property type="entry name" value="RNaseH-like_sf"/>
</dbReference>
<dbReference type="KEGG" id="smao:CAG99_24775"/>
<organism evidence="2 3">
    <name type="scientific">Streptomyces marincola</name>
    <dbReference type="NCBI Taxonomy" id="2878388"/>
    <lineage>
        <taxon>Bacteria</taxon>
        <taxon>Bacillati</taxon>
        <taxon>Actinomycetota</taxon>
        <taxon>Actinomycetes</taxon>
        <taxon>Kitasatosporales</taxon>
        <taxon>Streptomycetaceae</taxon>
        <taxon>Streptomyces</taxon>
    </lineage>
</organism>
<dbReference type="GO" id="GO:0045004">
    <property type="term" value="P:DNA replication proofreading"/>
    <property type="evidence" value="ECO:0007669"/>
    <property type="project" value="TreeGrafter"/>
</dbReference>
<gene>
    <name evidence="2" type="ORF">CAG99_24775</name>
</gene>
<dbReference type="RefSeq" id="WP_086161454.1">
    <property type="nucleotide sequence ID" value="NZ_CP021121.1"/>
</dbReference>
<dbReference type="InterPro" id="IPR036397">
    <property type="entry name" value="RNaseH_sf"/>
</dbReference>
<dbReference type="SUPFAM" id="SSF53098">
    <property type="entry name" value="Ribonuclease H-like"/>
    <property type="match status" value="1"/>
</dbReference>
<dbReference type="Pfam" id="PF00929">
    <property type="entry name" value="RNase_T"/>
    <property type="match status" value="1"/>
</dbReference>
<accession>A0A1W7D3D6</accession>
<dbReference type="AlphaFoldDB" id="A0A1W7D3D6"/>
<dbReference type="InterPro" id="IPR013520">
    <property type="entry name" value="Ribonucl_H"/>
</dbReference>
<evidence type="ECO:0000313" key="2">
    <source>
        <dbReference type="EMBL" id="ARQ71613.1"/>
    </source>
</evidence>
<dbReference type="PANTHER" id="PTHR30231:SF41">
    <property type="entry name" value="DNA POLYMERASE III SUBUNIT EPSILON"/>
    <property type="match status" value="1"/>
</dbReference>
<name>A0A1W7D3D6_9ACTN</name>
<sequence length="151" mass="16466">MTSFATRVHKLTNADLADCPTWSEVAEEVSEALGDAWICAHNASVEYRVLRRHLPEWRPAGVVDTLRLARATYPDAPKHALDALTEHVGLDLTRAPGQRHRASYDAFAAAQLLLAMAAHYSSWEELAVKGTLPGCAPPEPAARPTAPETLF</sequence>